<dbReference type="AlphaFoldDB" id="A0A7W5CKX5"/>
<dbReference type="RefSeq" id="WP_183420926.1">
    <property type="nucleotide sequence ID" value="NZ_JACHXY010000006.1"/>
</dbReference>
<reference evidence="1 2" key="1">
    <citation type="submission" date="2020-08" db="EMBL/GenBank/DDBJ databases">
        <title>Genomic Encyclopedia of Type Strains, Phase III (KMG-III): the genomes of soil and plant-associated and newly described type strains.</title>
        <authorList>
            <person name="Whitman W."/>
        </authorList>
    </citation>
    <scope>NUCLEOTIDE SEQUENCE [LARGE SCALE GENOMIC DNA]</scope>
    <source>
        <strain evidence="1 2">CECT 8356</strain>
    </source>
</reference>
<name>A0A7W5CKX5_9MICO</name>
<accession>A0A7W5CKX5</accession>
<sequence length="126" mass="13579">MTGVTVQQLVDQVLDAAQAAHPGVEFGITLSLANALLLQKDSDKLWRKDADGREGYYSGHVYRDCLVDEIPSEEPAPIDFLVIVSPVYGTSPEAERAVTYYGDLRTGAIATTLPDDVQTEPPADSA</sequence>
<evidence type="ECO:0000313" key="1">
    <source>
        <dbReference type="EMBL" id="MBB3159547.1"/>
    </source>
</evidence>
<protein>
    <submittedName>
        <fullName evidence="1">Uncharacterized protein</fullName>
    </submittedName>
</protein>
<evidence type="ECO:0000313" key="2">
    <source>
        <dbReference type="Proteomes" id="UP000543579"/>
    </source>
</evidence>
<organism evidence="1 2">
    <name type="scientific">Microbacterium proteolyticum</name>
    <dbReference type="NCBI Taxonomy" id="1572644"/>
    <lineage>
        <taxon>Bacteria</taxon>
        <taxon>Bacillati</taxon>
        <taxon>Actinomycetota</taxon>
        <taxon>Actinomycetes</taxon>
        <taxon>Micrococcales</taxon>
        <taxon>Microbacteriaceae</taxon>
        <taxon>Microbacterium</taxon>
    </lineage>
</organism>
<dbReference type="Proteomes" id="UP000543579">
    <property type="component" value="Unassembled WGS sequence"/>
</dbReference>
<comment type="caution">
    <text evidence="1">The sequence shown here is derived from an EMBL/GenBank/DDBJ whole genome shotgun (WGS) entry which is preliminary data.</text>
</comment>
<gene>
    <name evidence="1" type="ORF">FHS07_003282</name>
</gene>
<proteinExistence type="predicted"/>
<dbReference type="EMBL" id="JACHXY010000006">
    <property type="protein sequence ID" value="MBB3159547.1"/>
    <property type="molecule type" value="Genomic_DNA"/>
</dbReference>